<feature type="signal peptide" evidence="7">
    <location>
        <begin position="1"/>
        <end position="21"/>
    </location>
</feature>
<dbReference type="Pfam" id="PF01522">
    <property type="entry name" value="Polysacc_deac_1"/>
    <property type="match status" value="1"/>
</dbReference>
<dbReference type="PANTHER" id="PTHR46471:SF2">
    <property type="entry name" value="CHITIN DEACETYLASE-RELATED"/>
    <property type="match status" value="1"/>
</dbReference>
<evidence type="ECO:0000256" key="2">
    <source>
        <dbReference type="ARBA" id="ARBA00022723"/>
    </source>
</evidence>
<gene>
    <name evidence="9" type="ORF">QBC46DRAFT_374995</name>
</gene>
<dbReference type="AlphaFoldDB" id="A0AAN6NF44"/>
<evidence type="ECO:0000256" key="7">
    <source>
        <dbReference type="SAM" id="SignalP"/>
    </source>
</evidence>
<accession>A0AAN6NF44</accession>
<dbReference type="GO" id="GO:0016810">
    <property type="term" value="F:hydrolase activity, acting on carbon-nitrogen (but not peptide) bonds"/>
    <property type="evidence" value="ECO:0007669"/>
    <property type="project" value="InterPro"/>
</dbReference>
<evidence type="ECO:0000256" key="3">
    <source>
        <dbReference type="ARBA" id="ARBA00022729"/>
    </source>
</evidence>
<organism evidence="9 10">
    <name type="scientific">Diplogelasinospora grovesii</name>
    <dbReference type="NCBI Taxonomy" id="303347"/>
    <lineage>
        <taxon>Eukaryota</taxon>
        <taxon>Fungi</taxon>
        <taxon>Dikarya</taxon>
        <taxon>Ascomycota</taxon>
        <taxon>Pezizomycotina</taxon>
        <taxon>Sordariomycetes</taxon>
        <taxon>Sordariomycetidae</taxon>
        <taxon>Sordariales</taxon>
        <taxon>Diplogelasinosporaceae</taxon>
        <taxon>Diplogelasinospora</taxon>
    </lineage>
</organism>
<keyword evidence="6" id="KW-0170">Cobalt</keyword>
<dbReference type="Proteomes" id="UP001303473">
    <property type="component" value="Unassembled WGS sequence"/>
</dbReference>
<dbReference type="GO" id="GO:0046872">
    <property type="term" value="F:metal ion binding"/>
    <property type="evidence" value="ECO:0007669"/>
    <property type="project" value="UniProtKB-KW"/>
</dbReference>
<comment type="cofactor">
    <cofactor evidence="1">
        <name>Co(2+)</name>
        <dbReference type="ChEBI" id="CHEBI:48828"/>
    </cofactor>
</comment>
<sequence>MRMSGSLALCALFLTGGYAAAVEPTSEDAAKWSKVPYGAIINHCTVPGVVALTFDDGPHENTHHILDLLDDYGAHATFFVNGDNYGRGRIDDKSTPWPKTLQRMIRAGHQIGSHTWAHVDMSEADHDTRYHQMRHLEQALADVLGTAMVPTYFRPPYATCSEECQRQMEEMGYHVVNFDLDTKDYENNTPDKIAHSIHKFSNALEAGRRGDSFLVLAHDVQKMTSQVLAGFMLEQIRRKGYKAVTVGECLNDPRSLWYRRLPRE</sequence>
<keyword evidence="4" id="KW-0378">Hydrolase</keyword>
<keyword evidence="5" id="KW-0119">Carbohydrate metabolism</keyword>
<dbReference type="EMBL" id="MU853760">
    <property type="protein sequence ID" value="KAK3944325.1"/>
    <property type="molecule type" value="Genomic_DNA"/>
</dbReference>
<protein>
    <recommendedName>
        <fullName evidence="8">NodB homology domain-containing protein</fullName>
    </recommendedName>
</protein>
<dbReference type="CDD" id="cd10951">
    <property type="entry name" value="CE4_ClCDA_like"/>
    <property type="match status" value="1"/>
</dbReference>
<feature type="domain" description="NodB homology" evidence="8">
    <location>
        <begin position="48"/>
        <end position="244"/>
    </location>
</feature>
<keyword evidence="2" id="KW-0479">Metal-binding</keyword>
<comment type="caution">
    <text evidence="9">The sequence shown here is derived from an EMBL/GenBank/DDBJ whole genome shotgun (WGS) entry which is preliminary data.</text>
</comment>
<keyword evidence="3 7" id="KW-0732">Signal</keyword>
<proteinExistence type="predicted"/>
<feature type="chain" id="PRO_5042871569" description="NodB homology domain-containing protein" evidence="7">
    <location>
        <begin position="22"/>
        <end position="264"/>
    </location>
</feature>
<evidence type="ECO:0000259" key="8">
    <source>
        <dbReference type="PROSITE" id="PS51677"/>
    </source>
</evidence>
<dbReference type="InterPro" id="IPR011330">
    <property type="entry name" value="Glyco_hydro/deAcase_b/a-brl"/>
</dbReference>
<dbReference type="PROSITE" id="PS51677">
    <property type="entry name" value="NODB"/>
    <property type="match status" value="1"/>
</dbReference>
<evidence type="ECO:0000256" key="6">
    <source>
        <dbReference type="ARBA" id="ARBA00023285"/>
    </source>
</evidence>
<dbReference type="InterPro" id="IPR002509">
    <property type="entry name" value="NODB_dom"/>
</dbReference>
<keyword evidence="10" id="KW-1185">Reference proteome</keyword>
<evidence type="ECO:0000313" key="10">
    <source>
        <dbReference type="Proteomes" id="UP001303473"/>
    </source>
</evidence>
<evidence type="ECO:0000256" key="5">
    <source>
        <dbReference type="ARBA" id="ARBA00023277"/>
    </source>
</evidence>
<evidence type="ECO:0000256" key="4">
    <source>
        <dbReference type="ARBA" id="ARBA00022801"/>
    </source>
</evidence>
<dbReference type="PANTHER" id="PTHR46471">
    <property type="entry name" value="CHITIN DEACETYLASE"/>
    <property type="match status" value="1"/>
</dbReference>
<evidence type="ECO:0000313" key="9">
    <source>
        <dbReference type="EMBL" id="KAK3944325.1"/>
    </source>
</evidence>
<name>A0AAN6NF44_9PEZI</name>
<dbReference type="Gene3D" id="3.20.20.370">
    <property type="entry name" value="Glycoside hydrolase/deacetylase"/>
    <property type="match status" value="1"/>
</dbReference>
<dbReference type="GO" id="GO:0005975">
    <property type="term" value="P:carbohydrate metabolic process"/>
    <property type="evidence" value="ECO:0007669"/>
    <property type="project" value="InterPro"/>
</dbReference>
<reference evidence="10" key="1">
    <citation type="journal article" date="2023" name="Mol. Phylogenet. Evol.">
        <title>Genome-scale phylogeny and comparative genomics of the fungal order Sordariales.</title>
        <authorList>
            <person name="Hensen N."/>
            <person name="Bonometti L."/>
            <person name="Westerberg I."/>
            <person name="Brannstrom I.O."/>
            <person name="Guillou S."/>
            <person name="Cros-Aarteil S."/>
            <person name="Calhoun S."/>
            <person name="Haridas S."/>
            <person name="Kuo A."/>
            <person name="Mondo S."/>
            <person name="Pangilinan J."/>
            <person name="Riley R."/>
            <person name="LaButti K."/>
            <person name="Andreopoulos B."/>
            <person name="Lipzen A."/>
            <person name="Chen C."/>
            <person name="Yan M."/>
            <person name="Daum C."/>
            <person name="Ng V."/>
            <person name="Clum A."/>
            <person name="Steindorff A."/>
            <person name="Ohm R.A."/>
            <person name="Martin F."/>
            <person name="Silar P."/>
            <person name="Natvig D.O."/>
            <person name="Lalanne C."/>
            <person name="Gautier V."/>
            <person name="Ament-Velasquez S.L."/>
            <person name="Kruys A."/>
            <person name="Hutchinson M.I."/>
            <person name="Powell A.J."/>
            <person name="Barry K."/>
            <person name="Miller A.N."/>
            <person name="Grigoriev I.V."/>
            <person name="Debuchy R."/>
            <person name="Gladieux P."/>
            <person name="Hiltunen Thoren M."/>
            <person name="Johannesson H."/>
        </authorList>
    </citation>
    <scope>NUCLEOTIDE SEQUENCE [LARGE SCALE GENOMIC DNA]</scope>
    <source>
        <strain evidence="10">CBS 340.73</strain>
    </source>
</reference>
<dbReference type="SUPFAM" id="SSF88713">
    <property type="entry name" value="Glycoside hydrolase/deacetylase"/>
    <property type="match status" value="1"/>
</dbReference>
<evidence type="ECO:0000256" key="1">
    <source>
        <dbReference type="ARBA" id="ARBA00001941"/>
    </source>
</evidence>